<dbReference type="InterPro" id="IPR007345">
    <property type="entry name" value="Polysacch_pyruvyl_Trfase"/>
</dbReference>
<dbReference type="Pfam" id="PF04230">
    <property type="entry name" value="PS_pyruv_trans"/>
    <property type="match status" value="1"/>
</dbReference>
<dbReference type="EMBL" id="PSKQ01000010">
    <property type="protein sequence ID" value="MBE8719324.1"/>
    <property type="molecule type" value="Genomic_DNA"/>
</dbReference>
<dbReference type="Proteomes" id="UP000618319">
    <property type="component" value="Unassembled WGS sequence"/>
</dbReference>
<comment type="caution">
    <text evidence="2">The sequence shown here is derived from an EMBL/GenBank/DDBJ whole genome shotgun (WGS) entry which is preliminary data.</text>
</comment>
<keyword evidence="3" id="KW-1185">Reference proteome</keyword>
<reference evidence="2 3" key="1">
    <citation type="submission" date="2018-02" db="EMBL/GenBank/DDBJ databases">
        <title>Sphingobacterium KA21.</title>
        <authorList>
            <person name="Vasarhelyi B.M."/>
            <person name="Deshmukh S."/>
            <person name="Balint B."/>
            <person name="Kukolya J."/>
        </authorList>
    </citation>
    <scope>NUCLEOTIDE SEQUENCE [LARGE SCALE GENOMIC DNA]</scope>
    <source>
        <strain evidence="2 3">Ka21</strain>
    </source>
</reference>
<dbReference type="RefSeq" id="WP_196937343.1">
    <property type="nucleotide sequence ID" value="NZ_MU158689.1"/>
</dbReference>
<sequence length="386" mass="44859">MKKIAVATLGNAQENYGQLLQAYALQTFLKKSGYDAFLIRYKREFTLHDEKGVRKVAKAIYLLFRKFFFQDVGNREVSSSSIQQRDFKNFYKEHFKFSEKLYTNIEQLKNAPPIADAYIAGSDQIWNWGGRYGYDKVYFLQFGDMNVKRISYAAGMSKIVDNPQLKKELKSYLRRFDSVSLREPTGIHLLKEAGFITPQVVLDPTLLLQKEDYKDLTRSIPTPSKEFILGYLINFKTADDIDWNTIEDYLSSTGIDFRYVSAEGYTGATDKLGTYETQYYTTPEWLASMENAKSVLTSSYHGLLFSIIMNKPFLFFFIEDKEHSYGRNRAMHILSELGLESRVYQKKNSLTFEEQLNRPIAWKDVVNKLEKLKQKSIDFLINAIEN</sequence>
<evidence type="ECO:0000313" key="2">
    <source>
        <dbReference type="EMBL" id="MBE8719324.1"/>
    </source>
</evidence>
<proteinExistence type="predicted"/>
<protein>
    <recommendedName>
        <fullName evidence="1">Polysaccharide pyruvyl transferase domain-containing protein</fullName>
    </recommendedName>
</protein>
<name>A0ABR9T1V6_9SPHI</name>
<evidence type="ECO:0000313" key="3">
    <source>
        <dbReference type="Proteomes" id="UP000618319"/>
    </source>
</evidence>
<organism evidence="2 3">
    <name type="scientific">Sphingobacterium pedocola</name>
    <dbReference type="NCBI Taxonomy" id="2082722"/>
    <lineage>
        <taxon>Bacteria</taxon>
        <taxon>Pseudomonadati</taxon>
        <taxon>Bacteroidota</taxon>
        <taxon>Sphingobacteriia</taxon>
        <taxon>Sphingobacteriales</taxon>
        <taxon>Sphingobacteriaceae</taxon>
        <taxon>Sphingobacterium</taxon>
    </lineage>
</organism>
<gene>
    <name evidence="2" type="ORF">C4F40_01090</name>
</gene>
<feature type="domain" description="Polysaccharide pyruvyl transferase" evidence="1">
    <location>
        <begin position="15"/>
        <end position="316"/>
    </location>
</feature>
<evidence type="ECO:0000259" key="1">
    <source>
        <dbReference type="Pfam" id="PF04230"/>
    </source>
</evidence>
<accession>A0ABR9T1V6</accession>